<feature type="region of interest" description="Disordered" evidence="6">
    <location>
        <begin position="982"/>
        <end position="1109"/>
    </location>
</feature>
<dbReference type="Pfam" id="PF02902">
    <property type="entry name" value="Peptidase_C48"/>
    <property type="match status" value="1"/>
</dbReference>
<dbReference type="InterPro" id="IPR051947">
    <property type="entry name" value="Sentrin-specific_protease"/>
</dbReference>
<feature type="compositionally biased region" description="Polar residues" evidence="6">
    <location>
        <begin position="440"/>
        <end position="449"/>
    </location>
</feature>
<keyword evidence="4" id="KW-0833">Ubl conjugation pathway</keyword>
<dbReference type="InterPro" id="IPR003653">
    <property type="entry name" value="Peptidase_C48_C"/>
</dbReference>
<feature type="compositionally biased region" description="Polar residues" evidence="6">
    <location>
        <begin position="201"/>
        <end position="214"/>
    </location>
</feature>
<dbReference type="EMBL" id="KI966432">
    <property type="protein sequence ID" value="EWC45005.1"/>
    <property type="molecule type" value="Genomic_DNA"/>
</dbReference>
<dbReference type="Proteomes" id="UP000024837">
    <property type="component" value="Unassembled WGS sequence"/>
</dbReference>
<keyword evidence="5" id="KW-0378">Hydrolase</keyword>
<sequence>MPLNGDKEDPGASGAPAAQAQHPKSSPMKNTKTQFPAMYAHRYKGHGYGNPPNATRITIAGAPQPMNSLHSPSASRNHRRDDRKRPGQGRVHFAGERDVSHHSRKPDTKSIATSLDIEVSHIERSKTGRGDQGHPQLPRIPFTPAAQDDSDLHEHRHGHDSNEHDAQPYVRENPPSDHFDIRPSATEVDMDASGPEDSWKLRSSTDPVRTQFTNKRGPLFPKSVAPPSRKALASGTQRSNTSIGLVGAWRGPNRLNHFNMLLRQVQDEQIAVFENSDEIVDFRIQFGNIKSIAYTDDPHYRNHVHIILRNREHNLGALVMFIFEAIPELGSRGVDTRDAVLFVNWMRQKGIEIEPKSEQYFKKHIEEMEAQQALTTRCASGDAVAPWAVNRAPTQSDLQQATPKAQVRASRAQTRSVVSHTARPAAEVHDLSLEVGDQPAPSQIGANQRPTRRNLRSNHKPAEPKPKPKPHPPQTWSESLKFPFEKRGPCDTLESANLRLLDPDEFLNDEVINFYLAFIRERLLRDNPAFAARVHIFNTYLYDAFSGQGDHGKQFNYDKVKRWTKDVDIFDKDFVFIPVNEKYHWFLAVVCNLPAAMANAQARETLNDELSCVEPPSSQKSTPRKSGRNPIPAQKCAVIILDSMHGIHNATLRGVKSYLRFEAQDKKNAKLELSDFMGVAPRKIPGQDNFSDCGVFMLHYVEKFLETPLQIKDALYERDIGTEEAARALWKISEVTDKRDRMWRLFVRLKEEHDKFLKKEPYTQFPDIGEMRSLDNSGNPSKREGELTGFGKEAQPSFKAKGSVAKLELQKVSSPAKRKSDGQEENGTPAKRTKSISPSGVSYLKRTKPDSSVEMAELPQGAGQMSPEIPYIGESLSAVEEVVDKENDLSMDPSELGMSTLPLVAANGLIAVDGVNGLVTANCLVAHPSPSPERNPAAVYDDSIERPHMRTVSPTQTDGIKTPTVDTTTSFSDLSIVAQAGSIATSEADDGVDGGGDTPMPDARPQNIIEDIDDDDDESLGSNPPMQYGGSKGKSVHELANDRITDSPLSSQGYNIARPQTPLDRKGDAKHNPIVLDSQSSPQKVSSSVLDNNQLLGTARDTIESRHPA</sequence>
<dbReference type="GO" id="GO:0070139">
    <property type="term" value="F:SUMO-specific endopeptidase activity"/>
    <property type="evidence" value="ECO:0007669"/>
    <property type="project" value="TreeGrafter"/>
</dbReference>
<dbReference type="GO" id="GO:0006508">
    <property type="term" value="P:proteolysis"/>
    <property type="evidence" value="ECO:0007669"/>
    <property type="project" value="UniProtKB-KW"/>
</dbReference>
<comment type="similarity">
    <text evidence="1">Belongs to the peptidase C48 family.</text>
</comment>
<evidence type="ECO:0000256" key="6">
    <source>
        <dbReference type="SAM" id="MobiDB-lite"/>
    </source>
</evidence>
<evidence type="ECO:0000256" key="4">
    <source>
        <dbReference type="ARBA" id="ARBA00022786"/>
    </source>
</evidence>
<feature type="compositionally biased region" description="Polar residues" evidence="6">
    <location>
        <begin position="22"/>
        <end position="34"/>
    </location>
</feature>
<feature type="compositionally biased region" description="Basic residues" evidence="6">
    <location>
        <begin position="450"/>
        <end position="459"/>
    </location>
</feature>
<feature type="region of interest" description="Disordered" evidence="6">
    <location>
        <begin position="1"/>
        <end position="237"/>
    </location>
</feature>
<keyword evidence="2" id="KW-0597">Phosphoprotein</keyword>
<dbReference type="PANTHER" id="PTHR46896:SF3">
    <property type="entry name" value="FI06413P-RELATED"/>
    <property type="match status" value="1"/>
</dbReference>
<keyword evidence="9" id="KW-1185">Reference proteome</keyword>
<feature type="compositionally biased region" description="Acidic residues" evidence="6">
    <location>
        <begin position="1010"/>
        <end position="1019"/>
    </location>
</feature>
<organism evidence="8 9">
    <name type="scientific">Drechslerella stenobrocha 248</name>
    <dbReference type="NCBI Taxonomy" id="1043628"/>
    <lineage>
        <taxon>Eukaryota</taxon>
        <taxon>Fungi</taxon>
        <taxon>Dikarya</taxon>
        <taxon>Ascomycota</taxon>
        <taxon>Pezizomycotina</taxon>
        <taxon>Orbiliomycetes</taxon>
        <taxon>Orbiliales</taxon>
        <taxon>Orbiliaceae</taxon>
        <taxon>Drechslerella</taxon>
    </lineage>
</organism>
<evidence type="ECO:0000256" key="5">
    <source>
        <dbReference type="ARBA" id="ARBA00022801"/>
    </source>
</evidence>
<feature type="compositionally biased region" description="Basic and acidic residues" evidence="6">
    <location>
        <begin position="150"/>
        <end position="166"/>
    </location>
</feature>
<evidence type="ECO:0000256" key="3">
    <source>
        <dbReference type="ARBA" id="ARBA00022670"/>
    </source>
</evidence>
<protein>
    <recommendedName>
        <fullName evidence="7">Ubiquitin-like protease family profile domain-containing protein</fullName>
    </recommendedName>
</protein>
<feature type="compositionally biased region" description="Polar residues" evidence="6">
    <location>
        <begin position="394"/>
        <end position="403"/>
    </location>
</feature>
<dbReference type="GO" id="GO:0005634">
    <property type="term" value="C:nucleus"/>
    <property type="evidence" value="ECO:0007669"/>
    <property type="project" value="TreeGrafter"/>
</dbReference>
<evidence type="ECO:0000256" key="1">
    <source>
        <dbReference type="ARBA" id="ARBA00005234"/>
    </source>
</evidence>
<evidence type="ECO:0000259" key="7">
    <source>
        <dbReference type="PROSITE" id="PS50600"/>
    </source>
</evidence>
<proteinExistence type="inferred from homology"/>
<feature type="domain" description="Ubiquitin-like protease family profile" evidence="7">
    <location>
        <begin position="491"/>
        <end position="704"/>
    </location>
</feature>
<feature type="compositionally biased region" description="Basic and acidic residues" evidence="6">
    <location>
        <begin position="1"/>
        <end position="10"/>
    </location>
</feature>
<feature type="compositionally biased region" description="Polar residues" evidence="6">
    <location>
        <begin position="65"/>
        <end position="75"/>
    </location>
</feature>
<dbReference type="GO" id="GO:0005737">
    <property type="term" value="C:cytoplasm"/>
    <property type="evidence" value="ECO:0007669"/>
    <property type="project" value="TreeGrafter"/>
</dbReference>
<accession>W7I7S2</accession>
<reference evidence="8 9" key="1">
    <citation type="submission" date="2013-05" db="EMBL/GenBank/DDBJ databases">
        <title>Drechslerella stenobrocha genome reveals carnivorous origination and mechanical trapping mechanism of predatory fungi.</title>
        <authorList>
            <person name="Liu X."/>
            <person name="Zhang W."/>
            <person name="Liu K."/>
        </authorList>
    </citation>
    <scope>NUCLEOTIDE SEQUENCE [LARGE SCALE GENOMIC DNA]</scope>
    <source>
        <strain evidence="8 9">248</strain>
    </source>
</reference>
<gene>
    <name evidence="8" type="ORF">DRE_06285</name>
</gene>
<dbReference type="GO" id="GO:0016926">
    <property type="term" value="P:protein desumoylation"/>
    <property type="evidence" value="ECO:0007669"/>
    <property type="project" value="TreeGrafter"/>
</dbReference>
<dbReference type="SUPFAM" id="SSF54001">
    <property type="entry name" value="Cysteine proteinases"/>
    <property type="match status" value="1"/>
</dbReference>
<feature type="compositionally biased region" description="Low complexity" evidence="6">
    <location>
        <begin position="1078"/>
        <end position="1089"/>
    </location>
</feature>
<dbReference type="PROSITE" id="PS50600">
    <property type="entry name" value="ULP_PROTEASE"/>
    <property type="match status" value="1"/>
</dbReference>
<feature type="compositionally biased region" description="Basic and acidic residues" evidence="6">
    <location>
        <begin position="93"/>
        <end position="108"/>
    </location>
</feature>
<feature type="region of interest" description="Disordered" evidence="6">
    <location>
        <begin position="394"/>
        <end position="478"/>
    </location>
</feature>
<dbReference type="InterPro" id="IPR038765">
    <property type="entry name" value="Papain-like_cys_pep_sf"/>
</dbReference>
<dbReference type="HOGENOM" id="CLU_281998_0_0_1"/>
<feature type="compositionally biased region" description="Basic and acidic residues" evidence="6">
    <location>
        <begin position="118"/>
        <end position="132"/>
    </location>
</feature>
<dbReference type="OrthoDB" id="442460at2759"/>
<evidence type="ECO:0000256" key="2">
    <source>
        <dbReference type="ARBA" id="ARBA00022553"/>
    </source>
</evidence>
<dbReference type="PANTHER" id="PTHR46896">
    <property type="entry name" value="SENTRIN-SPECIFIC PROTEASE"/>
    <property type="match status" value="1"/>
</dbReference>
<dbReference type="AlphaFoldDB" id="W7I7S2"/>
<evidence type="ECO:0000313" key="8">
    <source>
        <dbReference type="EMBL" id="EWC45005.1"/>
    </source>
</evidence>
<feature type="compositionally biased region" description="Low complexity" evidence="6">
    <location>
        <begin position="11"/>
        <end position="21"/>
    </location>
</feature>
<feature type="region of interest" description="Disordered" evidence="6">
    <location>
        <begin position="767"/>
        <end position="853"/>
    </location>
</feature>
<evidence type="ECO:0000313" key="9">
    <source>
        <dbReference type="Proteomes" id="UP000024837"/>
    </source>
</evidence>
<feature type="region of interest" description="Disordered" evidence="6">
    <location>
        <begin position="611"/>
        <end position="630"/>
    </location>
</feature>
<name>W7I7S2_9PEZI</name>
<keyword evidence="3" id="KW-0645">Protease</keyword>
<feature type="compositionally biased region" description="Basic and acidic residues" evidence="6">
    <location>
        <begin position="1035"/>
        <end position="1045"/>
    </location>
</feature>
<dbReference type="Gene3D" id="3.40.395.10">
    <property type="entry name" value="Adenoviral Proteinase, Chain A"/>
    <property type="match status" value="1"/>
</dbReference>